<evidence type="ECO:0000256" key="2">
    <source>
        <dbReference type="ARBA" id="ARBA00022857"/>
    </source>
</evidence>
<gene>
    <name evidence="6" type="ORF">ACFPCY_23425</name>
</gene>
<dbReference type="Gene3D" id="3.40.50.720">
    <property type="entry name" value="NAD(P)-binding Rossmann-like Domain"/>
    <property type="match status" value="1"/>
</dbReference>
<organism evidence="6 7">
    <name type="scientific">Actinomadura gamaensis</name>
    <dbReference type="NCBI Taxonomy" id="1763541"/>
    <lineage>
        <taxon>Bacteria</taxon>
        <taxon>Bacillati</taxon>
        <taxon>Actinomycetota</taxon>
        <taxon>Actinomycetes</taxon>
        <taxon>Streptosporangiales</taxon>
        <taxon>Thermomonosporaceae</taxon>
        <taxon>Actinomadura</taxon>
    </lineage>
</organism>
<dbReference type="RefSeq" id="WP_378258509.1">
    <property type="nucleotide sequence ID" value="NZ_JBHSIT010000007.1"/>
</dbReference>
<evidence type="ECO:0000256" key="3">
    <source>
        <dbReference type="ARBA" id="ARBA00023002"/>
    </source>
</evidence>
<reference evidence="7" key="1">
    <citation type="journal article" date="2019" name="Int. J. Syst. Evol. Microbiol.">
        <title>The Global Catalogue of Microorganisms (GCM) 10K type strain sequencing project: providing services to taxonomists for standard genome sequencing and annotation.</title>
        <authorList>
            <consortium name="The Broad Institute Genomics Platform"/>
            <consortium name="The Broad Institute Genome Sequencing Center for Infectious Disease"/>
            <person name="Wu L."/>
            <person name="Ma J."/>
        </authorList>
    </citation>
    <scope>NUCLEOTIDE SEQUENCE [LARGE SCALE GENOMIC DNA]</scope>
    <source>
        <strain evidence="7">KLKA75</strain>
    </source>
</reference>
<comment type="similarity">
    <text evidence="1 4">Belongs to the short-chain dehydrogenases/reductases (SDR) family.</text>
</comment>
<keyword evidence="3" id="KW-0560">Oxidoreductase</keyword>
<keyword evidence="2" id="KW-0521">NADP</keyword>
<dbReference type="CDD" id="cd05233">
    <property type="entry name" value="SDR_c"/>
    <property type="match status" value="1"/>
</dbReference>
<dbReference type="Pfam" id="PF00106">
    <property type="entry name" value="adh_short"/>
    <property type="match status" value="1"/>
</dbReference>
<sequence>MRDLQGRVAVVTGAASGIGRALAERLAAEGMRLALADIEEKPLDDVRRSLGDRDARVLAEVVDVGDERAVHAFADRVFAEYGTVHLLCNNAGVFTGGRIWSRPTSDFAWALRVNLWGVLYGIQAFVPRMIDGGDEGHVVTTSSVAGLFAAPFTGPYTISKTAAYAATECLAHELAVSGSRLRASVLCPGGVATRIHHSGRNRPPDAPAEPSEDQAFVDQIIADTVAGGMAPELVAERVVRAVRDEEFLILTHDVYRPSLADRAAALAAGRLPDLPDHEFRD</sequence>
<comment type="caution">
    <text evidence="6">The sequence shown here is derived from an EMBL/GenBank/DDBJ whole genome shotgun (WGS) entry which is preliminary data.</text>
</comment>
<dbReference type="PRINTS" id="PR00081">
    <property type="entry name" value="GDHRDH"/>
</dbReference>
<dbReference type="InterPro" id="IPR002347">
    <property type="entry name" value="SDR_fam"/>
</dbReference>
<protein>
    <submittedName>
        <fullName evidence="6">SDR family NAD(P)-dependent oxidoreductase</fullName>
    </submittedName>
</protein>
<dbReference type="InterPro" id="IPR036291">
    <property type="entry name" value="NAD(P)-bd_dom_sf"/>
</dbReference>
<evidence type="ECO:0000313" key="6">
    <source>
        <dbReference type="EMBL" id="MFC4910284.1"/>
    </source>
</evidence>
<dbReference type="SMART" id="SM00822">
    <property type="entry name" value="PKS_KR"/>
    <property type="match status" value="1"/>
</dbReference>
<dbReference type="SUPFAM" id="SSF51735">
    <property type="entry name" value="NAD(P)-binding Rossmann-fold domains"/>
    <property type="match status" value="1"/>
</dbReference>
<evidence type="ECO:0000259" key="5">
    <source>
        <dbReference type="SMART" id="SM00822"/>
    </source>
</evidence>
<dbReference type="PANTHER" id="PTHR43391">
    <property type="entry name" value="RETINOL DEHYDROGENASE-RELATED"/>
    <property type="match status" value="1"/>
</dbReference>
<name>A0ABV9U258_9ACTN</name>
<evidence type="ECO:0000313" key="7">
    <source>
        <dbReference type="Proteomes" id="UP001595872"/>
    </source>
</evidence>
<evidence type="ECO:0000256" key="1">
    <source>
        <dbReference type="ARBA" id="ARBA00006484"/>
    </source>
</evidence>
<keyword evidence="7" id="KW-1185">Reference proteome</keyword>
<proteinExistence type="inferred from homology"/>
<dbReference type="PANTHER" id="PTHR43391:SF14">
    <property type="entry name" value="DEHYDROGENASE_REDUCTASE SDR FAMILY PROTEIN 7-LIKE"/>
    <property type="match status" value="1"/>
</dbReference>
<accession>A0ABV9U258</accession>
<evidence type="ECO:0000256" key="4">
    <source>
        <dbReference type="RuleBase" id="RU000363"/>
    </source>
</evidence>
<dbReference type="InterPro" id="IPR057326">
    <property type="entry name" value="KR_dom"/>
</dbReference>
<dbReference type="EMBL" id="JBHSIT010000007">
    <property type="protein sequence ID" value="MFC4910284.1"/>
    <property type="molecule type" value="Genomic_DNA"/>
</dbReference>
<dbReference type="Proteomes" id="UP001595872">
    <property type="component" value="Unassembled WGS sequence"/>
</dbReference>
<feature type="domain" description="Ketoreductase" evidence="5">
    <location>
        <begin position="7"/>
        <end position="210"/>
    </location>
</feature>
<dbReference type="PRINTS" id="PR00080">
    <property type="entry name" value="SDRFAMILY"/>
</dbReference>